<dbReference type="OrthoDB" id="8773773at2"/>
<dbReference type="GO" id="GO:0140359">
    <property type="term" value="F:ABC-type transporter activity"/>
    <property type="evidence" value="ECO:0007669"/>
    <property type="project" value="InterPro"/>
</dbReference>
<dbReference type="PROSITE" id="PS50929">
    <property type="entry name" value="ABC_TM1F"/>
    <property type="match status" value="1"/>
</dbReference>
<gene>
    <name evidence="10" type="ordered locus">Marme_1569</name>
</gene>
<keyword evidence="11" id="KW-1185">Reference proteome</keyword>
<dbReference type="eggNOG" id="COG1132">
    <property type="taxonomic scope" value="Bacteria"/>
</dbReference>
<dbReference type="PROSITE" id="PS50893">
    <property type="entry name" value="ABC_TRANSPORTER_2"/>
    <property type="match status" value="1"/>
</dbReference>
<accession>F2JYW8</accession>
<feature type="transmembrane region" description="Helical" evidence="7">
    <location>
        <begin position="72"/>
        <end position="97"/>
    </location>
</feature>
<dbReference type="SUPFAM" id="SSF52540">
    <property type="entry name" value="P-loop containing nucleoside triphosphate hydrolases"/>
    <property type="match status" value="1"/>
</dbReference>
<dbReference type="Gene3D" id="1.20.1560.10">
    <property type="entry name" value="ABC transporter type 1, transmembrane domain"/>
    <property type="match status" value="1"/>
</dbReference>
<dbReference type="InterPro" id="IPR011527">
    <property type="entry name" value="ABC1_TM_dom"/>
</dbReference>
<organism evidence="10 11">
    <name type="scientific">Marinomonas mediterranea (strain ATCC 700492 / JCM 21426 / NBRC 103028 / MMB-1)</name>
    <dbReference type="NCBI Taxonomy" id="717774"/>
    <lineage>
        <taxon>Bacteria</taxon>
        <taxon>Pseudomonadati</taxon>
        <taxon>Pseudomonadota</taxon>
        <taxon>Gammaproteobacteria</taxon>
        <taxon>Oceanospirillales</taxon>
        <taxon>Oceanospirillaceae</taxon>
        <taxon>Marinomonas</taxon>
    </lineage>
</organism>
<comment type="subcellular location">
    <subcellularLocation>
        <location evidence="1">Cell membrane</location>
        <topology evidence="1">Multi-pass membrane protein</topology>
    </subcellularLocation>
</comment>
<name>F2JYW8_MARM1</name>
<dbReference type="CDD" id="cd03228">
    <property type="entry name" value="ABCC_MRP_Like"/>
    <property type="match status" value="1"/>
</dbReference>
<evidence type="ECO:0000313" key="11">
    <source>
        <dbReference type="Proteomes" id="UP000001062"/>
    </source>
</evidence>
<dbReference type="Proteomes" id="UP000001062">
    <property type="component" value="Chromosome"/>
</dbReference>
<evidence type="ECO:0000256" key="4">
    <source>
        <dbReference type="ARBA" id="ARBA00022840"/>
    </source>
</evidence>
<dbReference type="PANTHER" id="PTHR24221:SF654">
    <property type="entry name" value="ATP-BINDING CASSETTE SUB-FAMILY B MEMBER 6"/>
    <property type="match status" value="1"/>
</dbReference>
<dbReference type="AlphaFoldDB" id="F2JYW8"/>
<keyword evidence="2 7" id="KW-0812">Transmembrane</keyword>
<evidence type="ECO:0000256" key="5">
    <source>
        <dbReference type="ARBA" id="ARBA00022989"/>
    </source>
</evidence>
<evidence type="ECO:0000259" key="9">
    <source>
        <dbReference type="PROSITE" id="PS50929"/>
    </source>
</evidence>
<keyword evidence="5 7" id="KW-1133">Transmembrane helix</keyword>
<dbReference type="RefSeq" id="WP_013660738.1">
    <property type="nucleotide sequence ID" value="NC_015276.1"/>
</dbReference>
<dbReference type="GO" id="GO:0005886">
    <property type="term" value="C:plasma membrane"/>
    <property type="evidence" value="ECO:0007669"/>
    <property type="project" value="UniProtKB-SubCell"/>
</dbReference>
<dbReference type="SUPFAM" id="SSF90123">
    <property type="entry name" value="ABC transporter transmembrane region"/>
    <property type="match status" value="1"/>
</dbReference>
<dbReference type="InterPro" id="IPR027417">
    <property type="entry name" value="P-loop_NTPase"/>
</dbReference>
<dbReference type="PATRIC" id="fig|717774.3.peg.1630"/>
<evidence type="ECO:0000256" key="2">
    <source>
        <dbReference type="ARBA" id="ARBA00022692"/>
    </source>
</evidence>
<feature type="transmembrane region" description="Helical" evidence="7">
    <location>
        <begin position="35"/>
        <end position="60"/>
    </location>
</feature>
<feature type="domain" description="ABC transporter" evidence="8">
    <location>
        <begin position="348"/>
        <end position="572"/>
    </location>
</feature>
<dbReference type="HOGENOM" id="CLU_000604_84_9_6"/>
<feature type="transmembrane region" description="Helical" evidence="7">
    <location>
        <begin position="143"/>
        <end position="167"/>
    </location>
</feature>
<evidence type="ECO:0000256" key="1">
    <source>
        <dbReference type="ARBA" id="ARBA00004651"/>
    </source>
</evidence>
<evidence type="ECO:0000256" key="6">
    <source>
        <dbReference type="ARBA" id="ARBA00023136"/>
    </source>
</evidence>
<sequence length="572" mass="64557">MPSSRDNKSSHTVRGLNTDSHFSLLWSLIRAEKNCFSLGLLTAVAACVAEVSVYVIMMLAANAVAEHAPHTLFILTGLMALLLITRLGLLSSAYWLCHLAAYRVVQNIREVTLCHITTLPLDKLSQWHRSDIEKSVLRDTNKLTLLLAHYGVETFCLVIQPLLFIGLIAWIDWKLALIALTPLPIALLLQRRIMRDFPKRQAQYNKSVSRIDQAVFDFVQGAAVLKQFLKDQTSLLQLDHAMKEHHDLMMSYTRQLIRGWSLFTTLSRSSVYVTVPSAIWFWHQQNINTIELVLVSVLSLALMKPWLLATQMQGKTLDAFDALNKLLPLLQATAKHTIRLPTPTHWKLSAEHIQLNIGERVLISDLNFHLKKGQRLAITGKSGCGKSSLAKSLMGALSLQQGYWSLDGNRLDQCSEAQRAQWIAIAEQHTFLFRGSLRDNLLLERVKHTSDQFLYQVLDICVLRKVIEQLPNGLDTDIGEASRLLSGGETQRIGLARALLRNTPILIMDEVTSHLDSITERHLLETLSDIFPDQTQILISHRSTTQHYCDFTLSLPDTTLTKPFSNVEETTL</sequence>
<keyword evidence="3" id="KW-0547">Nucleotide-binding</keyword>
<proteinExistence type="predicted"/>
<dbReference type="InterPro" id="IPR003593">
    <property type="entry name" value="AAA+_ATPase"/>
</dbReference>
<keyword evidence="4" id="KW-0067">ATP-binding</keyword>
<dbReference type="STRING" id="717774.Marme_1569"/>
<feature type="domain" description="ABC transmembrane type-1" evidence="9">
    <location>
        <begin position="38"/>
        <end position="305"/>
    </location>
</feature>
<dbReference type="Pfam" id="PF00664">
    <property type="entry name" value="ABC_membrane"/>
    <property type="match status" value="1"/>
</dbReference>
<evidence type="ECO:0000259" key="8">
    <source>
        <dbReference type="PROSITE" id="PS50893"/>
    </source>
</evidence>
<dbReference type="GO" id="GO:0034040">
    <property type="term" value="F:ATPase-coupled lipid transmembrane transporter activity"/>
    <property type="evidence" value="ECO:0007669"/>
    <property type="project" value="TreeGrafter"/>
</dbReference>
<dbReference type="Pfam" id="PF00005">
    <property type="entry name" value="ABC_tran"/>
    <property type="match status" value="1"/>
</dbReference>
<dbReference type="KEGG" id="mme:Marme_1569"/>
<dbReference type="GO" id="GO:0016887">
    <property type="term" value="F:ATP hydrolysis activity"/>
    <property type="evidence" value="ECO:0007669"/>
    <property type="project" value="InterPro"/>
</dbReference>
<dbReference type="InterPro" id="IPR003439">
    <property type="entry name" value="ABC_transporter-like_ATP-bd"/>
</dbReference>
<dbReference type="GO" id="GO:0005524">
    <property type="term" value="F:ATP binding"/>
    <property type="evidence" value="ECO:0007669"/>
    <property type="project" value="UniProtKB-KW"/>
</dbReference>
<keyword evidence="6 7" id="KW-0472">Membrane</keyword>
<dbReference type="EMBL" id="CP002583">
    <property type="protein sequence ID" value="ADZ90833.1"/>
    <property type="molecule type" value="Genomic_DNA"/>
</dbReference>
<dbReference type="InterPro" id="IPR039421">
    <property type="entry name" value="Type_1_exporter"/>
</dbReference>
<reference evidence="10 11" key="1">
    <citation type="journal article" date="2012" name="Stand. Genomic Sci.">
        <title>Complete genome sequence of the melanogenic marine bacterium Marinomonas mediterranea type strain (MMB-1(T)).</title>
        <authorList>
            <person name="Lucas-Elio P."/>
            <person name="Goodwin L."/>
            <person name="Woyke T."/>
            <person name="Pitluck S."/>
            <person name="Nolan M."/>
            <person name="Kyrpides N.C."/>
            <person name="Detter J.C."/>
            <person name="Copeland A."/>
            <person name="Teshima H."/>
            <person name="Bruce D."/>
            <person name="Detter C."/>
            <person name="Tapia R."/>
            <person name="Han S."/>
            <person name="Land M.L."/>
            <person name="Ivanova N."/>
            <person name="Mikhailova N."/>
            <person name="Johnston A.W."/>
            <person name="Sanchez-Amat A."/>
        </authorList>
    </citation>
    <scope>NUCLEOTIDE SEQUENCE [LARGE SCALE GENOMIC DNA]</scope>
    <source>
        <strain evidence="11">ATCC 700492 / JCM 21426 / NBRC 103028 / MMB-1</strain>
    </source>
</reference>
<dbReference type="InterPro" id="IPR036640">
    <property type="entry name" value="ABC1_TM_sf"/>
</dbReference>
<dbReference type="SMART" id="SM00382">
    <property type="entry name" value="AAA"/>
    <property type="match status" value="1"/>
</dbReference>
<dbReference type="Gene3D" id="3.40.50.300">
    <property type="entry name" value="P-loop containing nucleotide triphosphate hydrolases"/>
    <property type="match status" value="1"/>
</dbReference>
<dbReference type="PANTHER" id="PTHR24221">
    <property type="entry name" value="ATP-BINDING CASSETTE SUB-FAMILY B"/>
    <property type="match status" value="1"/>
</dbReference>
<evidence type="ECO:0000256" key="7">
    <source>
        <dbReference type="SAM" id="Phobius"/>
    </source>
</evidence>
<evidence type="ECO:0000313" key="10">
    <source>
        <dbReference type="EMBL" id="ADZ90833.1"/>
    </source>
</evidence>
<evidence type="ECO:0000256" key="3">
    <source>
        <dbReference type="ARBA" id="ARBA00022741"/>
    </source>
</evidence>
<protein>
    <submittedName>
        <fullName evidence="10">Xenobiotic-transporting ATPase</fullName>
    </submittedName>
</protein>